<keyword evidence="5" id="KW-0472">Membrane</keyword>
<dbReference type="PANTHER" id="PTHR42770">
    <property type="entry name" value="AMINO ACID TRANSPORTER-RELATED"/>
    <property type="match status" value="1"/>
</dbReference>
<dbReference type="PANTHER" id="PTHR42770:SF7">
    <property type="entry name" value="MEMBRANE PROTEIN"/>
    <property type="match status" value="1"/>
</dbReference>
<keyword evidence="2" id="KW-1003">Cell membrane</keyword>
<sequence length="456" mass="49036">MSNTKENTHKKIGFSDCMGLAVGQIIGSGIMVLTGVVIGLTGHGTPLAFILGALLAIVTCVPFIILTSTIPASGAGYTYVKRLMGDKAGFMYIGMFVLSQVLIATFAKGFASYFCSIFTGFNESLIAMFALVVCTGVNMIGLQSSAKVQKCMVAFLMVSLFTFIIFGLPKVNWGTLNLATKNIMPNGPKNFFTGVALLSFACGGAKFVAENGDDIIEPSKTIPKVIILSTSIVAVFYALIGIVAAGVLPIEDVAFQNLTLVAQEIFPTWLYLFFVFGGAMFALLTTLNGTLSWVTRGLQAAAKEGWLPEKCAEENKNGVPVIILGVFFVMGALPLVTGMDLTLISNMGVGTDMITEFMVLLACWNLPKHLPEEYKKSAFYMKDSTLHTILLFIGFLMLGTSYVNLSDLTVPAAICCVIYIVILFVYTQVRYKYVASKKAEGARGAVRMEAAASKEK</sequence>
<evidence type="ECO:0000256" key="5">
    <source>
        <dbReference type="ARBA" id="ARBA00023136"/>
    </source>
</evidence>
<keyword evidence="4" id="KW-1133">Transmembrane helix</keyword>
<evidence type="ECO:0000313" key="6">
    <source>
        <dbReference type="EMBL" id="MEQ2423655.1"/>
    </source>
</evidence>
<comment type="subcellular location">
    <subcellularLocation>
        <location evidence="1">Cell membrane</location>
        <topology evidence="1">Multi-pass membrane protein</topology>
    </subcellularLocation>
</comment>
<evidence type="ECO:0000313" key="7">
    <source>
        <dbReference type="Proteomes" id="UP001454086"/>
    </source>
</evidence>
<gene>
    <name evidence="6" type="ORF">WMQ36_01595</name>
</gene>
<dbReference type="InterPro" id="IPR002293">
    <property type="entry name" value="AA/rel_permease1"/>
</dbReference>
<dbReference type="EMBL" id="JBBMFM010000003">
    <property type="protein sequence ID" value="MEQ2423655.1"/>
    <property type="molecule type" value="Genomic_DNA"/>
</dbReference>
<keyword evidence="7" id="KW-1185">Reference proteome</keyword>
<keyword evidence="3" id="KW-0812">Transmembrane</keyword>
<evidence type="ECO:0000256" key="4">
    <source>
        <dbReference type="ARBA" id="ARBA00022989"/>
    </source>
</evidence>
<dbReference type="RefSeq" id="WP_008726589.1">
    <property type="nucleotide sequence ID" value="NZ_JAJFEB010000013.1"/>
</dbReference>
<reference evidence="6 7" key="1">
    <citation type="submission" date="2024-03" db="EMBL/GenBank/DDBJ databases">
        <title>Human intestinal bacterial collection.</title>
        <authorList>
            <person name="Pauvert C."/>
            <person name="Hitch T.C.A."/>
            <person name="Clavel T."/>
        </authorList>
    </citation>
    <scope>NUCLEOTIDE SEQUENCE [LARGE SCALE GENOMIC DNA]</scope>
    <source>
        <strain evidence="6 7">CLA-SR-H021</strain>
    </source>
</reference>
<dbReference type="PIRSF" id="PIRSF006060">
    <property type="entry name" value="AA_transporter"/>
    <property type="match status" value="1"/>
</dbReference>
<evidence type="ECO:0000256" key="2">
    <source>
        <dbReference type="ARBA" id="ARBA00022475"/>
    </source>
</evidence>
<dbReference type="Proteomes" id="UP001454086">
    <property type="component" value="Unassembled WGS sequence"/>
</dbReference>
<organism evidence="6 7">
    <name type="scientific">Enterocloster hominis</name>
    <name type="common">ex Hitch et al. 2024</name>
    <dbReference type="NCBI Taxonomy" id="1917870"/>
    <lineage>
        <taxon>Bacteria</taxon>
        <taxon>Bacillati</taxon>
        <taxon>Bacillota</taxon>
        <taxon>Clostridia</taxon>
        <taxon>Lachnospirales</taxon>
        <taxon>Lachnospiraceae</taxon>
        <taxon>Enterocloster</taxon>
    </lineage>
</organism>
<evidence type="ECO:0000256" key="3">
    <source>
        <dbReference type="ARBA" id="ARBA00022692"/>
    </source>
</evidence>
<evidence type="ECO:0000256" key="1">
    <source>
        <dbReference type="ARBA" id="ARBA00004651"/>
    </source>
</evidence>
<dbReference type="Gene3D" id="1.20.1740.10">
    <property type="entry name" value="Amino acid/polyamine transporter I"/>
    <property type="match status" value="1"/>
</dbReference>
<comment type="caution">
    <text evidence="6">The sequence shown here is derived from an EMBL/GenBank/DDBJ whole genome shotgun (WGS) entry which is preliminary data.</text>
</comment>
<dbReference type="Pfam" id="PF13520">
    <property type="entry name" value="AA_permease_2"/>
    <property type="match status" value="1"/>
</dbReference>
<name>A0ABV1CZT9_9FIRM</name>
<protein>
    <submittedName>
        <fullName evidence="6">APC family permease</fullName>
    </submittedName>
</protein>
<accession>A0ABV1CZT9</accession>
<dbReference type="InterPro" id="IPR050367">
    <property type="entry name" value="APC_superfamily"/>
</dbReference>
<proteinExistence type="predicted"/>